<dbReference type="InterPro" id="IPR003655">
    <property type="entry name" value="aKRAB"/>
</dbReference>
<dbReference type="InterPro" id="IPR001909">
    <property type="entry name" value="KRAB"/>
</dbReference>
<gene>
    <name evidence="4" type="ORF">Y1Q_0022513</name>
</gene>
<dbReference type="SUPFAM" id="SSF109640">
    <property type="entry name" value="KRAB domain (Kruppel-associated box)"/>
    <property type="match status" value="1"/>
</dbReference>
<dbReference type="Proteomes" id="UP000050525">
    <property type="component" value="Unassembled WGS sequence"/>
</dbReference>
<dbReference type="PROSITE" id="PS50806">
    <property type="entry name" value="KRAB_RELATED"/>
    <property type="match status" value="1"/>
</dbReference>
<dbReference type="Gene3D" id="6.10.140.140">
    <property type="match status" value="1"/>
</dbReference>
<dbReference type="AlphaFoldDB" id="A0A151NYG9"/>
<dbReference type="SMART" id="SM00349">
    <property type="entry name" value="KRAB"/>
    <property type="match status" value="1"/>
</dbReference>
<dbReference type="PROSITE" id="PS50805">
    <property type="entry name" value="KRAB"/>
    <property type="match status" value="1"/>
</dbReference>
<dbReference type="PANTHER" id="PTHR23232">
    <property type="entry name" value="KRAB DOMAIN C2H2 ZINC FINGER"/>
    <property type="match status" value="1"/>
</dbReference>
<dbReference type="PANTHER" id="PTHR23232:SF133">
    <property type="entry name" value="RIKEN CDNA 1700020N01 GENE"/>
    <property type="match status" value="1"/>
</dbReference>
<dbReference type="STRING" id="8496.A0A151NYG9"/>
<protein>
    <submittedName>
        <fullName evidence="4">Uncharacterized protein</fullName>
    </submittedName>
</protein>
<evidence type="ECO:0000259" key="2">
    <source>
        <dbReference type="PROSITE" id="PS50805"/>
    </source>
</evidence>
<dbReference type="InterPro" id="IPR036051">
    <property type="entry name" value="KRAB_dom_sf"/>
</dbReference>
<feature type="region of interest" description="Disordered" evidence="1">
    <location>
        <begin position="1"/>
        <end position="70"/>
    </location>
</feature>
<comment type="caution">
    <text evidence="4">The sequence shown here is derived from an EMBL/GenBank/DDBJ whole genome shotgun (WGS) entry which is preliminary data.</text>
</comment>
<dbReference type="CDD" id="cd07765">
    <property type="entry name" value="KRAB_A-box"/>
    <property type="match status" value="1"/>
</dbReference>
<sequence>MQLVGTLQEPGASWPAQLRTRGVDGPVEQWGERETLGPGDKLPRVPEEEPLPHQESVQRGQGRPPKQEESLEVREVFEDVAMYFSRKEWELLDDDDKVLYRDQMLKNYQAPVSLGKALVF</sequence>
<accession>A0A151NYG9</accession>
<dbReference type="GO" id="GO:0006355">
    <property type="term" value="P:regulation of DNA-templated transcription"/>
    <property type="evidence" value="ECO:0007669"/>
    <property type="project" value="InterPro"/>
</dbReference>
<dbReference type="InterPro" id="IPR050169">
    <property type="entry name" value="Krueppel_C2H2_ZnF"/>
</dbReference>
<name>A0A151NYG9_ALLMI</name>
<feature type="compositionally biased region" description="Basic and acidic residues" evidence="1">
    <location>
        <begin position="30"/>
        <end position="52"/>
    </location>
</feature>
<evidence type="ECO:0000313" key="5">
    <source>
        <dbReference type="Proteomes" id="UP000050525"/>
    </source>
</evidence>
<evidence type="ECO:0000256" key="1">
    <source>
        <dbReference type="SAM" id="MobiDB-lite"/>
    </source>
</evidence>
<organism evidence="4 5">
    <name type="scientific">Alligator mississippiensis</name>
    <name type="common">American alligator</name>
    <dbReference type="NCBI Taxonomy" id="8496"/>
    <lineage>
        <taxon>Eukaryota</taxon>
        <taxon>Metazoa</taxon>
        <taxon>Chordata</taxon>
        <taxon>Craniata</taxon>
        <taxon>Vertebrata</taxon>
        <taxon>Euteleostomi</taxon>
        <taxon>Archelosauria</taxon>
        <taxon>Archosauria</taxon>
        <taxon>Crocodylia</taxon>
        <taxon>Alligatoridae</taxon>
        <taxon>Alligatorinae</taxon>
        <taxon>Alligator</taxon>
    </lineage>
</organism>
<reference evidence="4 5" key="1">
    <citation type="journal article" date="2012" name="Genome Biol.">
        <title>Sequencing three crocodilian genomes to illuminate the evolution of archosaurs and amniotes.</title>
        <authorList>
            <person name="St John J.A."/>
            <person name="Braun E.L."/>
            <person name="Isberg S.R."/>
            <person name="Miles L.G."/>
            <person name="Chong A.Y."/>
            <person name="Gongora J."/>
            <person name="Dalzell P."/>
            <person name="Moran C."/>
            <person name="Bed'hom B."/>
            <person name="Abzhanov A."/>
            <person name="Burgess S.C."/>
            <person name="Cooksey A.M."/>
            <person name="Castoe T.A."/>
            <person name="Crawford N.G."/>
            <person name="Densmore L.D."/>
            <person name="Drew J.C."/>
            <person name="Edwards S.V."/>
            <person name="Faircloth B.C."/>
            <person name="Fujita M.K."/>
            <person name="Greenwold M.J."/>
            <person name="Hoffmann F.G."/>
            <person name="Howard J.M."/>
            <person name="Iguchi T."/>
            <person name="Janes D.E."/>
            <person name="Khan S.Y."/>
            <person name="Kohno S."/>
            <person name="de Koning A.J."/>
            <person name="Lance S.L."/>
            <person name="McCarthy F.M."/>
            <person name="McCormack J.E."/>
            <person name="Merchant M.E."/>
            <person name="Peterson D.G."/>
            <person name="Pollock D.D."/>
            <person name="Pourmand N."/>
            <person name="Raney B.J."/>
            <person name="Roessler K.A."/>
            <person name="Sanford J.R."/>
            <person name="Sawyer R.H."/>
            <person name="Schmidt C.J."/>
            <person name="Triplett E.W."/>
            <person name="Tuberville T.D."/>
            <person name="Venegas-Anaya M."/>
            <person name="Howard J.T."/>
            <person name="Jarvis E.D."/>
            <person name="Guillette L.J.Jr."/>
            <person name="Glenn T.C."/>
            <person name="Green R.E."/>
            <person name="Ray D.A."/>
        </authorList>
    </citation>
    <scope>NUCLEOTIDE SEQUENCE [LARGE SCALE GENOMIC DNA]</scope>
    <source>
        <strain evidence="4">KSC_2009_1</strain>
    </source>
</reference>
<evidence type="ECO:0000313" key="4">
    <source>
        <dbReference type="EMBL" id="KYO41917.1"/>
    </source>
</evidence>
<dbReference type="Pfam" id="PF01352">
    <property type="entry name" value="KRAB"/>
    <property type="match status" value="1"/>
</dbReference>
<keyword evidence="5" id="KW-1185">Reference proteome</keyword>
<evidence type="ECO:0000259" key="3">
    <source>
        <dbReference type="PROSITE" id="PS50806"/>
    </source>
</evidence>
<proteinExistence type="predicted"/>
<feature type="domain" description="KRAB-related" evidence="3">
    <location>
        <begin position="72"/>
        <end position="120"/>
    </location>
</feature>
<dbReference type="EMBL" id="AKHW03001509">
    <property type="protein sequence ID" value="KYO41917.1"/>
    <property type="molecule type" value="Genomic_DNA"/>
</dbReference>
<feature type="domain" description="KRAB" evidence="2">
    <location>
        <begin position="75"/>
        <end position="120"/>
    </location>
</feature>